<evidence type="ECO:0000256" key="7">
    <source>
        <dbReference type="ARBA" id="ARBA00022989"/>
    </source>
</evidence>
<dbReference type="GO" id="GO:0140359">
    <property type="term" value="F:ABC-type transporter activity"/>
    <property type="evidence" value="ECO:0007669"/>
    <property type="project" value="InterPro"/>
</dbReference>
<dbReference type="InterPro" id="IPR003593">
    <property type="entry name" value="AAA+_ATPase"/>
</dbReference>
<evidence type="ECO:0000256" key="4">
    <source>
        <dbReference type="ARBA" id="ARBA00022692"/>
    </source>
</evidence>
<evidence type="ECO:0000256" key="5">
    <source>
        <dbReference type="ARBA" id="ARBA00022741"/>
    </source>
</evidence>
<keyword evidence="8 9" id="KW-0472">Membrane</keyword>
<dbReference type="GO" id="GO:0016020">
    <property type="term" value="C:membrane"/>
    <property type="evidence" value="ECO:0007669"/>
    <property type="project" value="UniProtKB-SubCell"/>
</dbReference>
<evidence type="ECO:0000256" key="9">
    <source>
        <dbReference type="SAM" id="Phobius"/>
    </source>
</evidence>
<dbReference type="PROSITE" id="PS50893">
    <property type="entry name" value="ABC_TRANSPORTER_2"/>
    <property type="match status" value="1"/>
</dbReference>
<keyword evidence="3" id="KW-0813">Transport</keyword>
<evidence type="ECO:0000256" key="3">
    <source>
        <dbReference type="ARBA" id="ARBA00022448"/>
    </source>
</evidence>
<dbReference type="OrthoDB" id="18054at2759"/>
<dbReference type="InterPro" id="IPR027417">
    <property type="entry name" value="P-loop_NTPase"/>
</dbReference>
<comment type="subcellular location">
    <subcellularLocation>
        <location evidence="1">Membrane</location>
        <topology evidence="1">Multi-pass membrane protein</topology>
    </subcellularLocation>
</comment>
<dbReference type="SMART" id="SM00382">
    <property type="entry name" value="AAA"/>
    <property type="match status" value="1"/>
</dbReference>
<keyword evidence="6" id="KW-0067">ATP-binding</keyword>
<protein>
    <recommendedName>
        <fullName evidence="10">ABC transporter domain-containing protein</fullName>
    </recommendedName>
</protein>
<keyword evidence="7 9" id="KW-1133">Transmembrane helix</keyword>
<dbReference type="EMBL" id="AJWJ01000609">
    <property type="protein sequence ID" value="KAF2069712.1"/>
    <property type="molecule type" value="Genomic_DNA"/>
</dbReference>
<dbReference type="GO" id="GO:0016887">
    <property type="term" value="F:ATP hydrolysis activity"/>
    <property type="evidence" value="ECO:0007669"/>
    <property type="project" value="InterPro"/>
</dbReference>
<gene>
    <name evidence="11" type="ORF">CYY_008968</name>
</gene>
<sequence length="426" mass="48495">MNQIINLSGKGYSQIDQVILALIIQSLIYFLFGYYLFNVLPKKNGFSFSPFYPFKFLKKLLKSTSKKKNSIEDKNNYNDETIDMERIGENESCRLEREKAKNNSNSIFRTINLGKVYSNNSNEALSDVNIVGEKGDIIGLLGPNGAGKSTFINILSGLVKPTNGGVYINGYEIGNQMGKVYQNISYCGQFDILYKDLTIFYHLNFYTILKQNSTFFLKDNKEIQEYCQSLLKRMNLEEHKDKKVGQCSGGIQRKLSICLSLIGNSKLIFMDEPTNGLDQSNREMVYETIQSIKQDRTFVLTTHNMKEAQILCNKIAILSKGKLKAVGTTNQLKNSYGLGYQVDVYFKNLKDGNTLDNLIGYNFPTAVKKKPISQFLHSYSIPNDINLDYIFYLHNNKNENGILDIKISQSTCEDILLKVVENDLQM</sequence>
<dbReference type="SUPFAM" id="SSF52540">
    <property type="entry name" value="P-loop containing nucleoside triphosphate hydrolases"/>
    <property type="match status" value="1"/>
</dbReference>
<dbReference type="CDD" id="cd03263">
    <property type="entry name" value="ABC_subfamily_A"/>
    <property type="match status" value="1"/>
</dbReference>
<evidence type="ECO:0000256" key="8">
    <source>
        <dbReference type="ARBA" id="ARBA00023136"/>
    </source>
</evidence>
<dbReference type="AlphaFoldDB" id="A0A8J4PMK2"/>
<evidence type="ECO:0000313" key="11">
    <source>
        <dbReference type="EMBL" id="KAF2069712.1"/>
    </source>
</evidence>
<dbReference type="InterPro" id="IPR003439">
    <property type="entry name" value="ABC_transporter-like_ATP-bd"/>
</dbReference>
<evidence type="ECO:0000259" key="10">
    <source>
        <dbReference type="PROSITE" id="PS50893"/>
    </source>
</evidence>
<dbReference type="InterPro" id="IPR026082">
    <property type="entry name" value="ABCA"/>
</dbReference>
<reference evidence="11" key="1">
    <citation type="submission" date="2020-01" db="EMBL/GenBank/DDBJ databases">
        <title>Development of genomics and gene disruption for Polysphondylium violaceum indicates a role for the polyketide synthase stlB in stalk morphogenesis.</title>
        <authorList>
            <person name="Narita B."/>
            <person name="Kawabe Y."/>
            <person name="Kin K."/>
            <person name="Saito T."/>
            <person name="Gibbs R."/>
            <person name="Kuspa A."/>
            <person name="Muzny D."/>
            <person name="Queller D."/>
            <person name="Richards S."/>
            <person name="Strassman J."/>
            <person name="Sucgang R."/>
            <person name="Worley K."/>
            <person name="Schaap P."/>
        </authorList>
    </citation>
    <scope>NUCLEOTIDE SEQUENCE</scope>
    <source>
        <strain evidence="11">QSvi11</strain>
    </source>
</reference>
<evidence type="ECO:0000313" key="12">
    <source>
        <dbReference type="Proteomes" id="UP000695562"/>
    </source>
</evidence>
<feature type="transmembrane region" description="Helical" evidence="9">
    <location>
        <begin position="18"/>
        <end position="37"/>
    </location>
</feature>
<comment type="caution">
    <text evidence="11">The sequence shown here is derived from an EMBL/GenBank/DDBJ whole genome shotgun (WGS) entry which is preliminary data.</text>
</comment>
<evidence type="ECO:0000256" key="2">
    <source>
        <dbReference type="ARBA" id="ARBA00008869"/>
    </source>
</evidence>
<comment type="similarity">
    <text evidence="2">Belongs to the ABC transporter superfamily. ABCA family.</text>
</comment>
<name>A0A8J4PMK2_9MYCE</name>
<dbReference type="GO" id="GO:0005524">
    <property type="term" value="F:ATP binding"/>
    <property type="evidence" value="ECO:0007669"/>
    <property type="project" value="UniProtKB-KW"/>
</dbReference>
<keyword evidence="12" id="KW-1185">Reference proteome</keyword>
<feature type="domain" description="ABC transporter" evidence="10">
    <location>
        <begin position="108"/>
        <end position="345"/>
    </location>
</feature>
<dbReference type="GO" id="GO:0005319">
    <property type="term" value="F:lipid transporter activity"/>
    <property type="evidence" value="ECO:0007669"/>
    <property type="project" value="TreeGrafter"/>
</dbReference>
<evidence type="ECO:0000256" key="6">
    <source>
        <dbReference type="ARBA" id="ARBA00022840"/>
    </source>
</evidence>
<keyword evidence="4 9" id="KW-0812">Transmembrane</keyword>
<evidence type="ECO:0000256" key="1">
    <source>
        <dbReference type="ARBA" id="ARBA00004141"/>
    </source>
</evidence>
<dbReference type="Pfam" id="PF00005">
    <property type="entry name" value="ABC_tran"/>
    <property type="match status" value="1"/>
</dbReference>
<dbReference type="FunFam" id="3.40.50.300:FF:000335">
    <property type="entry name" value="ATP binding cassette subfamily A member 5"/>
    <property type="match status" value="1"/>
</dbReference>
<keyword evidence="5" id="KW-0547">Nucleotide-binding</keyword>
<organism evidence="11 12">
    <name type="scientific">Polysphondylium violaceum</name>
    <dbReference type="NCBI Taxonomy" id="133409"/>
    <lineage>
        <taxon>Eukaryota</taxon>
        <taxon>Amoebozoa</taxon>
        <taxon>Evosea</taxon>
        <taxon>Eumycetozoa</taxon>
        <taxon>Dictyostelia</taxon>
        <taxon>Dictyosteliales</taxon>
        <taxon>Dictyosteliaceae</taxon>
        <taxon>Polysphondylium</taxon>
    </lineage>
</organism>
<proteinExistence type="inferred from homology"/>
<dbReference type="PANTHER" id="PTHR19229">
    <property type="entry name" value="ATP-BINDING CASSETTE TRANSPORTER SUBFAMILY A ABCA"/>
    <property type="match status" value="1"/>
</dbReference>
<dbReference type="Proteomes" id="UP000695562">
    <property type="component" value="Unassembled WGS sequence"/>
</dbReference>
<dbReference type="Gene3D" id="3.40.50.300">
    <property type="entry name" value="P-loop containing nucleotide triphosphate hydrolases"/>
    <property type="match status" value="1"/>
</dbReference>
<accession>A0A8J4PMK2</accession>